<reference evidence="1 2" key="1">
    <citation type="submission" date="2019-03" db="EMBL/GenBank/DDBJ databases">
        <title>Genomic Encyclopedia of Type Strains, Phase IV (KMG-IV): sequencing the most valuable type-strain genomes for metagenomic binning, comparative biology and taxonomic classification.</title>
        <authorList>
            <person name="Goeker M."/>
        </authorList>
    </citation>
    <scope>NUCLEOTIDE SEQUENCE [LARGE SCALE GENOMIC DNA]</scope>
    <source>
        <strain evidence="1 2">DSM 24179</strain>
    </source>
</reference>
<evidence type="ECO:0000313" key="1">
    <source>
        <dbReference type="EMBL" id="TCO06972.1"/>
    </source>
</evidence>
<dbReference type="AlphaFoldDB" id="A0A4R2GGS1"/>
<proteinExistence type="predicted"/>
<dbReference type="Proteomes" id="UP000295221">
    <property type="component" value="Unassembled WGS sequence"/>
</dbReference>
<sequence length="147" mass="16519">MAKRFKAGAYKTVNGFLYVISNEPLLKPAKVDEVIIVPNAVMDALSPKSYKYIYNDAFIELFRDLNTFEAVKLLVEKLNGGDLEKKSAIEINDWTKYPLSTTGSKIRSYLQSFLPADFSVIFKNGSSIVIKDLVHQTTLGKNGFILF</sequence>
<name>A0A4R2GGS1_9BACT</name>
<comment type="caution">
    <text evidence="1">The sequence shown here is derived from an EMBL/GenBank/DDBJ whole genome shotgun (WGS) entry which is preliminary data.</text>
</comment>
<accession>A0A4R2GGS1</accession>
<dbReference type="OrthoDB" id="9921525at2"/>
<dbReference type="EMBL" id="SLWK01000011">
    <property type="protein sequence ID" value="TCO06972.1"/>
    <property type="molecule type" value="Genomic_DNA"/>
</dbReference>
<gene>
    <name evidence="1" type="ORF">EV194_11192</name>
</gene>
<protein>
    <submittedName>
        <fullName evidence="1">Uncharacterized protein</fullName>
    </submittedName>
</protein>
<dbReference type="RefSeq" id="WP_132434556.1">
    <property type="nucleotide sequence ID" value="NZ_SLWK01000011.1"/>
</dbReference>
<organism evidence="1 2">
    <name type="scientific">Natronoflexus pectinivorans</name>
    <dbReference type="NCBI Taxonomy" id="682526"/>
    <lineage>
        <taxon>Bacteria</taxon>
        <taxon>Pseudomonadati</taxon>
        <taxon>Bacteroidota</taxon>
        <taxon>Bacteroidia</taxon>
        <taxon>Marinilabiliales</taxon>
        <taxon>Marinilabiliaceae</taxon>
        <taxon>Natronoflexus</taxon>
    </lineage>
</organism>
<keyword evidence="2" id="KW-1185">Reference proteome</keyword>
<evidence type="ECO:0000313" key="2">
    <source>
        <dbReference type="Proteomes" id="UP000295221"/>
    </source>
</evidence>